<gene>
    <name evidence="3" type="ordered locus">Marpi_1739</name>
</gene>
<keyword evidence="1" id="KW-0472">Membrane</keyword>
<proteinExistence type="predicted"/>
<dbReference type="HOGENOM" id="CLU_1576630_0_0_0"/>
<feature type="transmembrane region" description="Helical" evidence="1">
    <location>
        <begin position="146"/>
        <end position="164"/>
    </location>
</feature>
<reference evidence="3 4" key="1">
    <citation type="journal article" date="2012" name="J. Bacteriol.">
        <title>Complete Genome Sequence of the Thermophilic, Piezophilic, Heterotrophic Bacterium Marinitoga piezophila KA3.</title>
        <authorList>
            <person name="Lucas S."/>
            <person name="Han J."/>
            <person name="Lapidus A."/>
            <person name="Cheng J.F."/>
            <person name="Goodwin L.A."/>
            <person name="Pitluck S."/>
            <person name="Peters L."/>
            <person name="Mikhailova N."/>
            <person name="Teshima H."/>
            <person name="Detter J.C."/>
            <person name="Han C."/>
            <person name="Tapia R."/>
            <person name="Land M."/>
            <person name="Hauser L."/>
            <person name="Kyrpides N.C."/>
            <person name="Ivanova N."/>
            <person name="Pagani I."/>
            <person name="Vannier P."/>
            <person name="Oger P."/>
            <person name="Bartlett D.H."/>
            <person name="Noll K.M."/>
            <person name="Woyke T."/>
            <person name="Jebbar M."/>
        </authorList>
    </citation>
    <scope>NUCLEOTIDE SEQUENCE [LARGE SCALE GENOMIC DNA]</scope>
    <source>
        <strain evidence="4">DSM 14283 / JCM 11233 / KA3</strain>
    </source>
</reference>
<dbReference type="EMBL" id="CP003257">
    <property type="protein sequence ID" value="AEX86125.1"/>
    <property type="molecule type" value="Genomic_DNA"/>
</dbReference>
<feature type="transmembrane region" description="Helical" evidence="1">
    <location>
        <begin position="108"/>
        <end position="134"/>
    </location>
</feature>
<dbReference type="Pfam" id="PF01478">
    <property type="entry name" value="Peptidase_A24"/>
    <property type="match status" value="1"/>
</dbReference>
<dbReference type="GO" id="GO:0004190">
    <property type="term" value="F:aspartic-type endopeptidase activity"/>
    <property type="evidence" value="ECO:0007669"/>
    <property type="project" value="InterPro"/>
</dbReference>
<dbReference type="GO" id="GO:0016020">
    <property type="term" value="C:membrane"/>
    <property type="evidence" value="ECO:0007669"/>
    <property type="project" value="InterPro"/>
</dbReference>
<evidence type="ECO:0000313" key="4">
    <source>
        <dbReference type="Proteomes" id="UP000007161"/>
    </source>
</evidence>
<evidence type="ECO:0000313" key="3">
    <source>
        <dbReference type="EMBL" id="AEX86125.1"/>
    </source>
</evidence>
<dbReference type="AlphaFoldDB" id="H2J5I1"/>
<keyword evidence="1" id="KW-1133">Transmembrane helix</keyword>
<dbReference type="STRING" id="443254.Marpi_1739"/>
<keyword evidence="4" id="KW-1185">Reference proteome</keyword>
<name>H2J5I1_MARPK</name>
<dbReference type="InterPro" id="IPR000045">
    <property type="entry name" value="Prepilin_IV_endopep_pep"/>
</dbReference>
<feature type="transmembrane region" description="Helical" evidence="1">
    <location>
        <begin position="20"/>
        <end position="36"/>
    </location>
</feature>
<keyword evidence="1" id="KW-0812">Transmembrane</keyword>
<organism evidence="3 4">
    <name type="scientific">Marinitoga piezophila (strain DSM 14283 / JCM 11233 / KA3)</name>
    <dbReference type="NCBI Taxonomy" id="443254"/>
    <lineage>
        <taxon>Bacteria</taxon>
        <taxon>Thermotogati</taxon>
        <taxon>Thermotogota</taxon>
        <taxon>Thermotogae</taxon>
        <taxon>Petrotogales</taxon>
        <taxon>Petrotogaceae</taxon>
        <taxon>Marinitoga</taxon>
    </lineage>
</organism>
<evidence type="ECO:0000256" key="1">
    <source>
        <dbReference type="SAM" id="Phobius"/>
    </source>
</evidence>
<protein>
    <submittedName>
        <fullName evidence="3">Type IV leader peptidase</fullName>
    </submittedName>
</protein>
<feature type="transmembrane region" description="Helical" evidence="1">
    <location>
        <begin position="42"/>
        <end position="61"/>
    </location>
</feature>
<reference evidence="4" key="2">
    <citation type="submission" date="2012-01" db="EMBL/GenBank/DDBJ databases">
        <title>Complete sequence of chromosome of Marinitoga piezophila KA3.</title>
        <authorList>
            <person name="Lucas S."/>
            <person name="Han J."/>
            <person name="Lapidus A."/>
            <person name="Cheng J.-F."/>
            <person name="Goodwin L."/>
            <person name="Pitluck S."/>
            <person name="Peters L."/>
            <person name="Mikhailova N."/>
            <person name="Teshima H."/>
            <person name="Detter J.C."/>
            <person name="Han C."/>
            <person name="Tapia R."/>
            <person name="Land M."/>
            <person name="Hauser L."/>
            <person name="Kyrpides N."/>
            <person name="Ivanova N."/>
            <person name="Pagani I."/>
            <person name="Jebbar M."/>
            <person name="Vannier P."/>
            <person name="Oger P."/>
            <person name="Cario A."/>
            <person name="Bartlett D."/>
            <person name="Noll K.M."/>
            <person name="Woyke T."/>
        </authorList>
    </citation>
    <scope>NUCLEOTIDE SEQUENCE [LARGE SCALE GENOMIC DNA]</scope>
    <source>
        <strain evidence="4">DSM 14283 / JCM 11233 / KA3</strain>
    </source>
</reference>
<feature type="domain" description="Prepilin type IV endopeptidase peptidase" evidence="2">
    <location>
        <begin position="43"/>
        <end position="135"/>
    </location>
</feature>
<dbReference type="eggNOG" id="COG1989">
    <property type="taxonomic scope" value="Bacteria"/>
</dbReference>
<feature type="transmembrane region" description="Helical" evidence="1">
    <location>
        <begin position="68"/>
        <end position="96"/>
    </location>
</feature>
<evidence type="ECO:0000259" key="2">
    <source>
        <dbReference type="Pfam" id="PF01478"/>
    </source>
</evidence>
<sequence>MKVMKEIFYRIKDENKINNLYLLPILSGALFVLLLYGLSMDFFVYIIIMMIGIIDFNTFLIPDILNYAILFLGVIFSFSAKNIFVAIYLYLTLWIFVRKGKLGKGDQILLAGIGMYFGESVFDIMLISLLIALFYQLKKGKEKVPYGYFVSIGTALYLIINKFYPFSII</sequence>
<accession>H2J5I1</accession>
<dbReference type="Proteomes" id="UP000007161">
    <property type="component" value="Chromosome"/>
</dbReference>
<dbReference type="KEGG" id="mpz:Marpi_1739"/>